<comment type="caution">
    <text evidence="1">The sequence shown here is derived from an EMBL/GenBank/DDBJ whole genome shotgun (WGS) entry which is preliminary data.</text>
</comment>
<gene>
    <name evidence="1" type="ORF">RHMOL_Rhmol01G0049400</name>
</gene>
<name>A0ACC0PZM3_RHOML</name>
<dbReference type="EMBL" id="CM046388">
    <property type="protein sequence ID" value="KAI8570616.1"/>
    <property type="molecule type" value="Genomic_DNA"/>
</dbReference>
<dbReference type="Proteomes" id="UP001062846">
    <property type="component" value="Chromosome 1"/>
</dbReference>
<organism evidence="1 2">
    <name type="scientific">Rhododendron molle</name>
    <name type="common">Chinese azalea</name>
    <name type="synonym">Azalea mollis</name>
    <dbReference type="NCBI Taxonomy" id="49168"/>
    <lineage>
        <taxon>Eukaryota</taxon>
        <taxon>Viridiplantae</taxon>
        <taxon>Streptophyta</taxon>
        <taxon>Embryophyta</taxon>
        <taxon>Tracheophyta</taxon>
        <taxon>Spermatophyta</taxon>
        <taxon>Magnoliopsida</taxon>
        <taxon>eudicotyledons</taxon>
        <taxon>Gunneridae</taxon>
        <taxon>Pentapetalae</taxon>
        <taxon>asterids</taxon>
        <taxon>Ericales</taxon>
        <taxon>Ericaceae</taxon>
        <taxon>Ericoideae</taxon>
        <taxon>Rhodoreae</taxon>
        <taxon>Rhododendron</taxon>
    </lineage>
</organism>
<reference evidence="1" key="1">
    <citation type="submission" date="2022-02" db="EMBL/GenBank/DDBJ databases">
        <title>Plant Genome Project.</title>
        <authorList>
            <person name="Zhang R.-G."/>
        </authorList>
    </citation>
    <scope>NUCLEOTIDE SEQUENCE</scope>
    <source>
        <strain evidence="1">AT1</strain>
    </source>
</reference>
<evidence type="ECO:0000313" key="2">
    <source>
        <dbReference type="Proteomes" id="UP001062846"/>
    </source>
</evidence>
<accession>A0ACC0PZM3</accession>
<keyword evidence="2" id="KW-1185">Reference proteome</keyword>
<protein>
    <submittedName>
        <fullName evidence="1">Uncharacterized protein</fullName>
    </submittedName>
</protein>
<evidence type="ECO:0000313" key="1">
    <source>
        <dbReference type="EMBL" id="KAI8570616.1"/>
    </source>
</evidence>
<sequence length="196" mass="22034">MLSFPSSLVDLGIRRFPNLKKLSFKDFEKPRLEKLHIGFCPKLMSISELRLPPSLSELFIFDCPNLASFPEQGLPPSLSDLEISRCPNLASFPAQGLPPSLLYLSFDECPTLKRRCEKGKGQYWGFIAHIPEVEIDCRFVFDPSSYCPDFALYLHCCTYEKWSYASLGSGGIHTKVADVGANIMDKVIDDKDGENC</sequence>
<proteinExistence type="predicted"/>